<dbReference type="KEGG" id="npi:G7071_12715"/>
<comment type="subcellular location">
    <subcellularLocation>
        <location evidence="1 7">Cell membrane</location>
        <topology evidence="1 7">Multi-pass membrane protein</topology>
    </subcellularLocation>
</comment>
<protein>
    <submittedName>
        <fullName evidence="9">ABC transporter permease</fullName>
    </submittedName>
</protein>
<keyword evidence="6 7" id="KW-0472">Membrane</keyword>
<dbReference type="AlphaFoldDB" id="A0A6G7YKZ6"/>
<keyword evidence="2 7" id="KW-0813">Transport</keyword>
<dbReference type="PANTHER" id="PTHR43386">
    <property type="entry name" value="OLIGOPEPTIDE TRANSPORT SYSTEM PERMEASE PROTEIN APPC"/>
    <property type="match status" value="1"/>
</dbReference>
<dbReference type="EMBL" id="CP049866">
    <property type="protein sequence ID" value="QIK77410.1"/>
    <property type="molecule type" value="Genomic_DNA"/>
</dbReference>
<feature type="transmembrane region" description="Helical" evidence="7">
    <location>
        <begin position="295"/>
        <end position="315"/>
    </location>
</feature>
<feature type="transmembrane region" description="Helical" evidence="7">
    <location>
        <begin position="189"/>
        <end position="206"/>
    </location>
</feature>
<dbReference type="PROSITE" id="PS50928">
    <property type="entry name" value="ABC_TM1"/>
    <property type="match status" value="1"/>
</dbReference>
<keyword evidence="5 7" id="KW-1133">Transmembrane helix</keyword>
<keyword evidence="3" id="KW-1003">Cell membrane</keyword>
<feature type="transmembrane region" description="Helical" evidence="7">
    <location>
        <begin position="60"/>
        <end position="79"/>
    </location>
</feature>
<evidence type="ECO:0000256" key="5">
    <source>
        <dbReference type="ARBA" id="ARBA00022989"/>
    </source>
</evidence>
<evidence type="ECO:0000313" key="9">
    <source>
        <dbReference type="EMBL" id="QIK77410.1"/>
    </source>
</evidence>
<dbReference type="GO" id="GO:0055085">
    <property type="term" value="P:transmembrane transport"/>
    <property type="evidence" value="ECO:0007669"/>
    <property type="project" value="InterPro"/>
</dbReference>
<dbReference type="InterPro" id="IPR000515">
    <property type="entry name" value="MetI-like"/>
</dbReference>
<accession>A0A6G7YKZ6</accession>
<feature type="transmembrane region" description="Helical" evidence="7">
    <location>
        <begin position="128"/>
        <end position="151"/>
    </location>
</feature>
<comment type="similarity">
    <text evidence="7">Belongs to the binding-protein-dependent transport system permease family.</text>
</comment>
<keyword evidence="10" id="KW-1185">Reference proteome</keyword>
<feature type="domain" description="ABC transmembrane type-1" evidence="8">
    <location>
        <begin position="124"/>
        <end position="315"/>
    </location>
</feature>
<dbReference type="Pfam" id="PF00528">
    <property type="entry name" value="BPD_transp_1"/>
    <property type="match status" value="1"/>
</dbReference>
<proteinExistence type="inferred from homology"/>
<organism evidence="9 10">
    <name type="scientific">Nocardioides piscis</name>
    <dbReference type="NCBI Taxonomy" id="2714938"/>
    <lineage>
        <taxon>Bacteria</taxon>
        <taxon>Bacillati</taxon>
        <taxon>Actinomycetota</taxon>
        <taxon>Actinomycetes</taxon>
        <taxon>Propionibacteriales</taxon>
        <taxon>Nocardioidaceae</taxon>
        <taxon>Nocardioides</taxon>
    </lineage>
</organism>
<name>A0A6G7YKZ6_9ACTN</name>
<evidence type="ECO:0000256" key="1">
    <source>
        <dbReference type="ARBA" id="ARBA00004651"/>
    </source>
</evidence>
<evidence type="ECO:0000313" key="10">
    <source>
        <dbReference type="Proteomes" id="UP000502035"/>
    </source>
</evidence>
<dbReference type="CDD" id="cd06261">
    <property type="entry name" value="TM_PBP2"/>
    <property type="match status" value="1"/>
</dbReference>
<dbReference type="SUPFAM" id="SSF161098">
    <property type="entry name" value="MetI-like"/>
    <property type="match status" value="1"/>
</dbReference>
<evidence type="ECO:0000256" key="7">
    <source>
        <dbReference type="RuleBase" id="RU363032"/>
    </source>
</evidence>
<reference evidence="9 10" key="1">
    <citation type="submission" date="2020-03" db="EMBL/GenBank/DDBJ databases">
        <title>Nocardioides sp. nov., isolated from fish.</title>
        <authorList>
            <person name="Hyun D.-W."/>
            <person name="Bae J.-W."/>
        </authorList>
    </citation>
    <scope>NUCLEOTIDE SEQUENCE [LARGE SCALE GENOMIC DNA]</scope>
    <source>
        <strain evidence="9 10">HDW12A</strain>
    </source>
</reference>
<sequence length="329" mass="34414">MAAIGGGLAVVGVVLVGLASTALSGPAAALAVLVGVVLAFTGVGRLVWAARRKRVDLLPWVCLVWLAGLGVAAVLAPWLPLPEGRNATVALTEPIFLEPLKYGDHPLGTNGAGLDMLSRAVFGARTSMAISMTAIVIGVTVGGLIGVVAGFYRKRVDLTIGIFTNAVLAVPPLILLIALAAILEPGIRNMALALALLTIPSMVRVARANTISFAQREFVLAARGMGATKARIMLRELVPNVALPLFSMAVVSISALIVAEASLSFLGLGIPQPEPTWGNMISEAQAGNTMEDHPAILVVPGFFLFMTVFSFNLLGEKAQRRWDPRSSKL</sequence>
<keyword evidence="4 7" id="KW-0812">Transmembrane</keyword>
<evidence type="ECO:0000259" key="8">
    <source>
        <dbReference type="PROSITE" id="PS50928"/>
    </source>
</evidence>
<feature type="transmembrane region" description="Helical" evidence="7">
    <location>
        <begin position="158"/>
        <end position="183"/>
    </location>
</feature>
<dbReference type="PANTHER" id="PTHR43386:SF1">
    <property type="entry name" value="D,D-DIPEPTIDE TRANSPORT SYSTEM PERMEASE PROTEIN DDPC-RELATED"/>
    <property type="match status" value="1"/>
</dbReference>
<dbReference type="Proteomes" id="UP000502035">
    <property type="component" value="Chromosome"/>
</dbReference>
<dbReference type="GO" id="GO:0005886">
    <property type="term" value="C:plasma membrane"/>
    <property type="evidence" value="ECO:0007669"/>
    <property type="project" value="UniProtKB-SubCell"/>
</dbReference>
<evidence type="ECO:0000256" key="3">
    <source>
        <dbReference type="ARBA" id="ARBA00022475"/>
    </source>
</evidence>
<feature type="transmembrane region" description="Helical" evidence="7">
    <location>
        <begin position="241"/>
        <end position="270"/>
    </location>
</feature>
<evidence type="ECO:0000256" key="2">
    <source>
        <dbReference type="ARBA" id="ARBA00022448"/>
    </source>
</evidence>
<dbReference type="InterPro" id="IPR050366">
    <property type="entry name" value="BP-dependent_transpt_permease"/>
</dbReference>
<gene>
    <name evidence="9" type="ORF">G7071_12715</name>
</gene>
<feature type="transmembrane region" description="Helical" evidence="7">
    <location>
        <begin position="29"/>
        <end position="48"/>
    </location>
</feature>
<evidence type="ECO:0000256" key="4">
    <source>
        <dbReference type="ARBA" id="ARBA00022692"/>
    </source>
</evidence>
<dbReference type="InterPro" id="IPR035906">
    <property type="entry name" value="MetI-like_sf"/>
</dbReference>
<dbReference type="Gene3D" id="1.10.3720.10">
    <property type="entry name" value="MetI-like"/>
    <property type="match status" value="1"/>
</dbReference>
<evidence type="ECO:0000256" key="6">
    <source>
        <dbReference type="ARBA" id="ARBA00023136"/>
    </source>
</evidence>